<sequence>MEFNDDTFINPNDDFFVLCDGEIVEPVNDGETINDYWITSEIVNYLQAVCRDKVFTVEKVQYKPVPCATDFYSVFLDGELIDGENVGFLHTLAFAENLADILRTMNPSKFVLIQRAVIDTNNQITYENVM</sequence>
<organism evidence="1 2">
    <name type="scientific">Faucicola atlantae</name>
    <dbReference type="NCBI Taxonomy" id="34059"/>
    <lineage>
        <taxon>Bacteria</taxon>
        <taxon>Pseudomonadati</taxon>
        <taxon>Pseudomonadota</taxon>
        <taxon>Gammaproteobacteria</taxon>
        <taxon>Moraxellales</taxon>
        <taxon>Moraxellaceae</taxon>
        <taxon>Faucicola</taxon>
    </lineage>
</organism>
<evidence type="ECO:0000313" key="2">
    <source>
        <dbReference type="Proteomes" id="UP000092508"/>
    </source>
</evidence>
<dbReference type="Proteomes" id="UP000092508">
    <property type="component" value="Unassembled WGS sequence"/>
</dbReference>
<dbReference type="RefSeq" id="WP_067236855.1">
    <property type="nucleotide sequence ID" value="NZ_LZMZ01000020.1"/>
</dbReference>
<gene>
    <name evidence="1" type="ORF">A9308_06990</name>
</gene>
<protein>
    <submittedName>
        <fullName evidence="1">Uncharacterized protein</fullName>
    </submittedName>
</protein>
<dbReference type="STRING" id="34059.A9308_06990"/>
<reference evidence="1 2" key="1">
    <citation type="submission" date="2016-06" db="EMBL/GenBank/DDBJ databases">
        <title>Draft genome of Moraxella atlantae CCUG 66109.</title>
        <authorList>
            <person name="Salva-Serra F."/>
            <person name="Engstrom-Jakobsson H."/>
            <person name="Thorell K."/>
            <person name="Gonzales-Siles L."/>
            <person name="Karlsson R."/>
            <person name="Boulund F."/>
            <person name="Engstrand L."/>
            <person name="Kristiansson E."/>
            <person name="Moore E."/>
        </authorList>
    </citation>
    <scope>NUCLEOTIDE SEQUENCE [LARGE SCALE GENOMIC DNA]</scope>
    <source>
        <strain evidence="1 2">CCUG 66109</strain>
    </source>
</reference>
<evidence type="ECO:0000313" key="1">
    <source>
        <dbReference type="EMBL" id="OBX78161.1"/>
    </source>
</evidence>
<accession>A0A1B8QBR2</accession>
<dbReference type="AlphaFoldDB" id="A0A1B8QBR2"/>
<dbReference type="EMBL" id="LZMZ01000020">
    <property type="protein sequence ID" value="OBX78161.1"/>
    <property type="molecule type" value="Genomic_DNA"/>
</dbReference>
<comment type="caution">
    <text evidence="1">The sequence shown here is derived from an EMBL/GenBank/DDBJ whole genome shotgun (WGS) entry which is preliminary data.</text>
</comment>
<proteinExistence type="predicted"/>
<name>A0A1B8QBR2_9GAMM</name>